<dbReference type="InterPro" id="IPR050950">
    <property type="entry name" value="HTH-type_LysR_regulators"/>
</dbReference>
<keyword evidence="4" id="KW-0804">Transcription</keyword>
<dbReference type="PROSITE" id="PS50931">
    <property type="entry name" value="HTH_LYSR"/>
    <property type="match status" value="1"/>
</dbReference>
<keyword evidence="3" id="KW-0238">DNA-binding</keyword>
<dbReference type="GO" id="GO:0003700">
    <property type="term" value="F:DNA-binding transcription factor activity"/>
    <property type="evidence" value="ECO:0007669"/>
    <property type="project" value="InterPro"/>
</dbReference>
<feature type="region of interest" description="Disordered" evidence="5">
    <location>
        <begin position="174"/>
        <end position="216"/>
    </location>
</feature>
<dbReference type="RefSeq" id="WP_248667426.1">
    <property type="nucleotide sequence ID" value="NZ_JALPRX010000054.1"/>
</dbReference>
<organism evidence="7 8">
    <name type="scientific">Roseomonas acroporae</name>
    <dbReference type="NCBI Taxonomy" id="2937791"/>
    <lineage>
        <taxon>Bacteria</taxon>
        <taxon>Pseudomonadati</taxon>
        <taxon>Pseudomonadota</taxon>
        <taxon>Alphaproteobacteria</taxon>
        <taxon>Acetobacterales</taxon>
        <taxon>Roseomonadaceae</taxon>
        <taxon>Roseomonas</taxon>
    </lineage>
</organism>
<evidence type="ECO:0000256" key="4">
    <source>
        <dbReference type="ARBA" id="ARBA00023163"/>
    </source>
</evidence>
<dbReference type="GO" id="GO:0003677">
    <property type="term" value="F:DNA binding"/>
    <property type="evidence" value="ECO:0007669"/>
    <property type="project" value="UniProtKB-KW"/>
</dbReference>
<proteinExistence type="inferred from homology"/>
<evidence type="ECO:0000256" key="2">
    <source>
        <dbReference type="ARBA" id="ARBA00023015"/>
    </source>
</evidence>
<comment type="similarity">
    <text evidence="1">Belongs to the LysR transcriptional regulatory family.</text>
</comment>
<evidence type="ECO:0000313" key="7">
    <source>
        <dbReference type="EMBL" id="MCK8785304.1"/>
    </source>
</evidence>
<evidence type="ECO:0000256" key="3">
    <source>
        <dbReference type="ARBA" id="ARBA00023125"/>
    </source>
</evidence>
<dbReference type="InterPro" id="IPR036390">
    <property type="entry name" value="WH_DNA-bd_sf"/>
</dbReference>
<keyword evidence="8" id="KW-1185">Reference proteome</keyword>
<dbReference type="Gene3D" id="3.40.190.10">
    <property type="entry name" value="Periplasmic binding protein-like II"/>
    <property type="match status" value="1"/>
</dbReference>
<dbReference type="PANTHER" id="PTHR30419">
    <property type="entry name" value="HTH-TYPE TRANSCRIPTIONAL REGULATOR YBHD"/>
    <property type="match status" value="1"/>
</dbReference>
<dbReference type="InterPro" id="IPR036388">
    <property type="entry name" value="WH-like_DNA-bd_sf"/>
</dbReference>
<reference evidence="7" key="1">
    <citation type="submission" date="2022-04" db="EMBL/GenBank/DDBJ databases">
        <title>Roseomonas acroporae sp. nov., isolated from coral Acropora digitifera.</title>
        <authorList>
            <person name="Sun H."/>
        </authorList>
    </citation>
    <scope>NUCLEOTIDE SEQUENCE</scope>
    <source>
        <strain evidence="7">NAR14</strain>
    </source>
</reference>
<dbReference type="Gene3D" id="3.40.190.290">
    <property type="match status" value="1"/>
</dbReference>
<comment type="caution">
    <text evidence="7">The sequence shown here is derived from an EMBL/GenBank/DDBJ whole genome shotgun (WGS) entry which is preliminary data.</text>
</comment>
<dbReference type="Gene3D" id="1.10.10.10">
    <property type="entry name" value="Winged helix-like DNA-binding domain superfamily/Winged helix DNA-binding domain"/>
    <property type="match status" value="1"/>
</dbReference>
<protein>
    <submittedName>
        <fullName evidence="7">LysR substrate-binding domain-containing protein</fullName>
    </submittedName>
</protein>
<accession>A0A9X1Y7A8</accession>
<dbReference type="SUPFAM" id="SSF53850">
    <property type="entry name" value="Periplasmic binding protein-like II"/>
    <property type="match status" value="2"/>
</dbReference>
<sequence>MLHSRLLTYLDAVARIGTIRGAAERLGIAASSINRQIIALEEAYGVRLFERLPRRLRLTVAGELLIAHVRQTLREHDRLRARFADLRGQRRGLVRVATMGGLANTLMPPLVAWMRREHPYVKLVVRALPLDGVVAAVLAGEAELGLGYQLPADQKLRLLLRLPVRIGAVVAPSHPLAQPPDRSPAPAPVPPAAALAAGDAEPGEAPEDAPKDASTDALADAREIARGSALADAMADTPEGAERGMAAEGHAVSLADCVGFPMVIPDGSITVGRLLAEAFERAGIGVDTVVETNSVELLKRAATRGGTVAFLSEAEIEVERRRGELAFLPLRDAGLPGQELRLVTRRAGVLEPTQERVADELRRLLLRAAGPAAG</sequence>
<dbReference type="GO" id="GO:0005829">
    <property type="term" value="C:cytosol"/>
    <property type="evidence" value="ECO:0007669"/>
    <property type="project" value="TreeGrafter"/>
</dbReference>
<dbReference type="Pfam" id="PF00126">
    <property type="entry name" value="HTH_1"/>
    <property type="match status" value="1"/>
</dbReference>
<feature type="compositionally biased region" description="Pro residues" evidence="5">
    <location>
        <begin position="177"/>
        <end position="191"/>
    </location>
</feature>
<dbReference type="Pfam" id="PF03466">
    <property type="entry name" value="LysR_substrate"/>
    <property type="match status" value="2"/>
</dbReference>
<dbReference type="SUPFAM" id="SSF46785">
    <property type="entry name" value="Winged helix' DNA-binding domain"/>
    <property type="match status" value="1"/>
</dbReference>
<dbReference type="Proteomes" id="UP001139516">
    <property type="component" value="Unassembled WGS sequence"/>
</dbReference>
<dbReference type="InterPro" id="IPR005119">
    <property type="entry name" value="LysR_subst-bd"/>
</dbReference>
<dbReference type="InterPro" id="IPR000847">
    <property type="entry name" value="LysR_HTH_N"/>
</dbReference>
<dbReference type="EMBL" id="JALPRX010000054">
    <property type="protein sequence ID" value="MCK8785304.1"/>
    <property type="molecule type" value="Genomic_DNA"/>
</dbReference>
<dbReference type="AlphaFoldDB" id="A0A9X1Y7A8"/>
<evidence type="ECO:0000259" key="6">
    <source>
        <dbReference type="PROSITE" id="PS50931"/>
    </source>
</evidence>
<dbReference type="PANTHER" id="PTHR30419:SF2">
    <property type="entry name" value="LYSR FAMILY TRANSCRIPTIONAL REGULATOR"/>
    <property type="match status" value="1"/>
</dbReference>
<evidence type="ECO:0000256" key="1">
    <source>
        <dbReference type="ARBA" id="ARBA00009437"/>
    </source>
</evidence>
<evidence type="ECO:0000313" key="8">
    <source>
        <dbReference type="Proteomes" id="UP001139516"/>
    </source>
</evidence>
<evidence type="ECO:0000256" key="5">
    <source>
        <dbReference type="SAM" id="MobiDB-lite"/>
    </source>
</evidence>
<keyword evidence="2" id="KW-0805">Transcription regulation</keyword>
<name>A0A9X1Y7A8_9PROT</name>
<feature type="domain" description="HTH lysR-type" evidence="6">
    <location>
        <begin position="1"/>
        <end position="59"/>
    </location>
</feature>
<gene>
    <name evidence="7" type="ORF">M0638_13005</name>
</gene>